<dbReference type="PANTHER" id="PTHR43833:SF8">
    <property type="entry name" value="TRK SYSTEM POTASSIUM UPTAKE PROTEIN TRKA"/>
    <property type="match status" value="1"/>
</dbReference>
<comment type="caution">
    <text evidence="4">The sequence shown here is derived from an EMBL/GenBank/DDBJ whole genome shotgun (WGS) entry which is preliminary data.</text>
</comment>
<gene>
    <name evidence="4" type="ORF">A4R35_11750</name>
</gene>
<dbReference type="GO" id="GO:0015079">
    <property type="term" value="F:potassium ion transmembrane transporter activity"/>
    <property type="evidence" value="ECO:0007669"/>
    <property type="project" value="InterPro"/>
</dbReference>
<evidence type="ECO:0000256" key="1">
    <source>
        <dbReference type="ARBA" id="ARBA00022538"/>
    </source>
</evidence>
<dbReference type="Pfam" id="PF02254">
    <property type="entry name" value="TrkA_N"/>
    <property type="match status" value="1"/>
</dbReference>
<dbReference type="InterPro" id="IPR050721">
    <property type="entry name" value="Trk_Ktr_HKT_K-transport"/>
</dbReference>
<dbReference type="Gene3D" id="3.40.50.720">
    <property type="entry name" value="NAD(P)-binding Rossmann-like Domain"/>
    <property type="match status" value="1"/>
</dbReference>
<dbReference type="AlphaFoldDB" id="A0A328VEK6"/>
<sequence length="146" mass="16024">MKIVILGCGRVGATLANMMDRAGHQVSVIDYSSEAFQRLDPDFKGETILGNGVDEDILIRAGIKEADAFAAVTNGDNRNIMASQIAKEIFHVKKVVCRIYDPIRERTYHELGLETFCPTTIGAQMLAEVLLSEPTAAKAARQDEKQ</sequence>
<dbReference type="SUPFAM" id="SSF51735">
    <property type="entry name" value="NAD(P)-binding Rossmann-fold domains"/>
    <property type="match status" value="1"/>
</dbReference>
<evidence type="ECO:0000313" key="5">
    <source>
        <dbReference type="Proteomes" id="UP000248706"/>
    </source>
</evidence>
<evidence type="ECO:0000259" key="3">
    <source>
        <dbReference type="PROSITE" id="PS51201"/>
    </source>
</evidence>
<dbReference type="EMBL" id="MCIF01000002">
    <property type="protein sequence ID" value="RAQ96208.1"/>
    <property type="molecule type" value="Genomic_DNA"/>
</dbReference>
<organism evidence="4 5">
    <name type="scientific">Thermogemmatispora tikiterensis</name>
    <dbReference type="NCBI Taxonomy" id="1825093"/>
    <lineage>
        <taxon>Bacteria</taxon>
        <taxon>Bacillati</taxon>
        <taxon>Chloroflexota</taxon>
        <taxon>Ktedonobacteria</taxon>
        <taxon>Thermogemmatisporales</taxon>
        <taxon>Thermogemmatisporaceae</taxon>
        <taxon>Thermogemmatispora</taxon>
    </lineage>
</organism>
<dbReference type="InterPro" id="IPR036291">
    <property type="entry name" value="NAD(P)-bd_dom_sf"/>
</dbReference>
<dbReference type="InterPro" id="IPR006036">
    <property type="entry name" value="K_uptake_TrkA"/>
</dbReference>
<evidence type="ECO:0000313" key="4">
    <source>
        <dbReference type="EMBL" id="RAQ96208.1"/>
    </source>
</evidence>
<keyword evidence="5" id="KW-1185">Reference proteome</keyword>
<dbReference type="PANTHER" id="PTHR43833">
    <property type="entry name" value="POTASSIUM CHANNEL PROTEIN 2-RELATED-RELATED"/>
    <property type="match status" value="1"/>
</dbReference>
<dbReference type="PRINTS" id="PR00335">
    <property type="entry name" value="KUPTAKETRKA"/>
</dbReference>
<reference evidence="4 5" key="1">
    <citation type="submission" date="2016-08" db="EMBL/GenBank/DDBJ databases">
        <title>Analysis of Carbohydrate Active Enzymes in Thermogemmatispora T81 Reveals Carbohydrate Degradation Ability.</title>
        <authorList>
            <person name="Tomazini A."/>
            <person name="Lal S."/>
            <person name="Stott M."/>
            <person name="Henrissat B."/>
            <person name="Polikarpov I."/>
            <person name="Sparling R."/>
            <person name="Levin D.B."/>
        </authorList>
    </citation>
    <scope>NUCLEOTIDE SEQUENCE [LARGE SCALE GENOMIC DNA]</scope>
    <source>
        <strain evidence="4 5">T81</strain>
    </source>
</reference>
<dbReference type="PROSITE" id="PS51201">
    <property type="entry name" value="RCK_N"/>
    <property type="match status" value="1"/>
</dbReference>
<dbReference type="Proteomes" id="UP000248706">
    <property type="component" value="Unassembled WGS sequence"/>
</dbReference>
<evidence type="ECO:0000256" key="2">
    <source>
        <dbReference type="ARBA" id="ARBA00022958"/>
    </source>
</evidence>
<dbReference type="GO" id="GO:0005886">
    <property type="term" value="C:plasma membrane"/>
    <property type="evidence" value="ECO:0007669"/>
    <property type="project" value="InterPro"/>
</dbReference>
<keyword evidence="1" id="KW-0633">Potassium transport</keyword>
<keyword evidence="1" id="KW-0813">Transport</keyword>
<keyword evidence="1" id="KW-0406">Ion transport</keyword>
<name>A0A328VEK6_9CHLR</name>
<protein>
    <submittedName>
        <fullName evidence="4">Potassium transporter TrkA</fullName>
    </submittedName>
</protein>
<accession>A0A328VEK6</accession>
<keyword evidence="2" id="KW-0630">Potassium</keyword>
<dbReference type="InterPro" id="IPR003148">
    <property type="entry name" value="RCK_N"/>
</dbReference>
<feature type="domain" description="RCK N-terminal" evidence="3">
    <location>
        <begin position="1"/>
        <end position="120"/>
    </location>
</feature>
<proteinExistence type="predicted"/>